<protein>
    <submittedName>
        <fullName evidence="3">VanZ family protein</fullName>
    </submittedName>
</protein>
<evidence type="ECO:0000256" key="1">
    <source>
        <dbReference type="SAM" id="Phobius"/>
    </source>
</evidence>
<dbReference type="NCBIfam" id="NF037970">
    <property type="entry name" value="vanZ_1"/>
    <property type="match status" value="1"/>
</dbReference>
<dbReference type="PANTHER" id="PTHR28008">
    <property type="entry name" value="DOMAIN PROTEIN, PUTATIVE (AFU_ORTHOLOGUE AFUA_3G10980)-RELATED"/>
    <property type="match status" value="1"/>
</dbReference>
<name>A0A368KQX0_9BACT</name>
<feature type="domain" description="VanZ-like" evidence="2">
    <location>
        <begin position="67"/>
        <end position="150"/>
    </location>
</feature>
<comment type="caution">
    <text evidence="3">The sequence shown here is derived from an EMBL/GenBank/DDBJ whole genome shotgun (WGS) entry which is preliminary data.</text>
</comment>
<sequence length="167" mass="18607">MLYEPGLGLLGRVYGREFVVRLFLEPFMLPRISPLFSTAVLIFLGLLAFTATHWPMPHKLMAQTTDLLPQFDKFVHATIYAVLAIALLIVFGSWKFHWSVSLVFTVWLSLVTWGAFDELTQTLVAGRSCDPADLIADAIGVSLGIGVIAWARGRSVEQWLLPSESRS</sequence>
<keyword evidence="1" id="KW-0472">Membrane</keyword>
<feature type="transmembrane region" description="Helical" evidence="1">
    <location>
        <begin position="32"/>
        <end position="54"/>
    </location>
</feature>
<organism evidence="3 4">
    <name type="scientific">Bremerella cremea</name>
    <dbReference type="NCBI Taxonomy" id="1031537"/>
    <lineage>
        <taxon>Bacteria</taxon>
        <taxon>Pseudomonadati</taxon>
        <taxon>Planctomycetota</taxon>
        <taxon>Planctomycetia</taxon>
        <taxon>Pirellulales</taxon>
        <taxon>Pirellulaceae</taxon>
        <taxon>Bremerella</taxon>
    </lineage>
</organism>
<dbReference type="Proteomes" id="UP000253562">
    <property type="component" value="Unassembled WGS sequence"/>
</dbReference>
<evidence type="ECO:0000313" key="4">
    <source>
        <dbReference type="Proteomes" id="UP000253562"/>
    </source>
</evidence>
<feature type="transmembrane region" description="Helical" evidence="1">
    <location>
        <begin position="74"/>
        <end position="92"/>
    </location>
</feature>
<keyword evidence="1" id="KW-0812">Transmembrane</keyword>
<reference evidence="3 4" key="1">
    <citation type="submission" date="2018-07" db="EMBL/GenBank/DDBJ databases">
        <title>Comparative genomes isolates from brazilian mangrove.</title>
        <authorList>
            <person name="De Araujo J.E."/>
            <person name="Taketani R.G."/>
            <person name="Silva M.C.P."/>
            <person name="Lourenco M.V."/>
            <person name="Oliveira V.M."/>
            <person name="Andreote F.D."/>
        </authorList>
    </citation>
    <scope>NUCLEOTIDE SEQUENCE [LARGE SCALE GENOMIC DNA]</scope>
    <source>
        <strain evidence="3 4">HEX PRIS-MGV</strain>
    </source>
</reference>
<gene>
    <name evidence="3" type="ORF">DTL42_16405</name>
</gene>
<dbReference type="PANTHER" id="PTHR28008:SF1">
    <property type="entry name" value="DOMAIN PROTEIN, PUTATIVE (AFU_ORTHOLOGUE AFUA_3G10980)-RELATED"/>
    <property type="match status" value="1"/>
</dbReference>
<keyword evidence="1" id="KW-1133">Transmembrane helix</keyword>
<dbReference type="InterPro" id="IPR006976">
    <property type="entry name" value="VanZ-like"/>
</dbReference>
<accession>A0A368KQX0</accession>
<dbReference type="AlphaFoldDB" id="A0A368KQX0"/>
<evidence type="ECO:0000259" key="2">
    <source>
        <dbReference type="Pfam" id="PF04892"/>
    </source>
</evidence>
<proteinExistence type="predicted"/>
<feature type="transmembrane region" description="Helical" evidence="1">
    <location>
        <begin position="98"/>
        <end position="116"/>
    </location>
</feature>
<evidence type="ECO:0000313" key="3">
    <source>
        <dbReference type="EMBL" id="RCS46069.1"/>
    </source>
</evidence>
<dbReference type="Pfam" id="PF04892">
    <property type="entry name" value="VanZ"/>
    <property type="match status" value="1"/>
</dbReference>
<dbReference type="EMBL" id="QPEX01000033">
    <property type="protein sequence ID" value="RCS46069.1"/>
    <property type="molecule type" value="Genomic_DNA"/>
</dbReference>